<accession>A0A672K3E8</accession>
<keyword evidence="10 13" id="KW-0807">Transducer</keyword>
<evidence type="ECO:0000256" key="8">
    <source>
        <dbReference type="ARBA" id="ARBA00023170"/>
    </source>
</evidence>
<evidence type="ECO:0000256" key="2">
    <source>
        <dbReference type="ARBA" id="ARBA00022475"/>
    </source>
</evidence>
<feature type="transmembrane region" description="Helical" evidence="14">
    <location>
        <begin position="67"/>
        <end position="87"/>
    </location>
</feature>
<feature type="transmembrane region" description="Helical" evidence="14">
    <location>
        <begin position="107"/>
        <end position="124"/>
    </location>
</feature>
<dbReference type="Pfam" id="PF00001">
    <property type="entry name" value="7tm_1"/>
    <property type="match status" value="1"/>
</dbReference>
<keyword evidence="7" id="KW-1015">Disulfide bond</keyword>
<dbReference type="PRINTS" id="PR00237">
    <property type="entry name" value="GPCRRHODOPSN"/>
</dbReference>
<evidence type="ECO:0000256" key="1">
    <source>
        <dbReference type="ARBA" id="ARBA00004651"/>
    </source>
</evidence>
<feature type="domain" description="G-protein coupled receptors family 1 profile" evidence="15">
    <location>
        <begin position="46"/>
        <end position="305"/>
    </location>
</feature>
<evidence type="ECO:0000256" key="7">
    <source>
        <dbReference type="ARBA" id="ARBA00023157"/>
    </source>
</evidence>
<dbReference type="Gene3D" id="1.20.1070.10">
    <property type="entry name" value="Rhodopsin 7-helix transmembrane proteins"/>
    <property type="match status" value="1"/>
</dbReference>
<evidence type="ECO:0000256" key="12">
    <source>
        <dbReference type="ARBA" id="ARBA00045234"/>
    </source>
</evidence>
<feature type="transmembrane region" description="Helical" evidence="14">
    <location>
        <begin position="30"/>
        <end position="55"/>
    </location>
</feature>
<evidence type="ECO:0000256" key="13">
    <source>
        <dbReference type="RuleBase" id="RU000688"/>
    </source>
</evidence>
<dbReference type="InterPro" id="IPR000276">
    <property type="entry name" value="GPCR_Rhodpsn"/>
</dbReference>
<evidence type="ECO:0000256" key="5">
    <source>
        <dbReference type="ARBA" id="ARBA00023040"/>
    </source>
</evidence>
<keyword evidence="2" id="KW-1003">Cell membrane</keyword>
<evidence type="ECO:0000313" key="16">
    <source>
        <dbReference type="Ensembl" id="ENSSGRP00000003226.1"/>
    </source>
</evidence>
<keyword evidence="6 14" id="KW-0472">Membrane</keyword>
<evidence type="ECO:0000256" key="11">
    <source>
        <dbReference type="ARBA" id="ARBA00035691"/>
    </source>
</evidence>
<dbReference type="FunFam" id="1.20.1070.10:FF:000150">
    <property type="entry name" value="probable G-protein coupled receptor 34"/>
    <property type="match status" value="1"/>
</dbReference>
<reference evidence="16" key="1">
    <citation type="submission" date="2025-08" db="UniProtKB">
        <authorList>
            <consortium name="Ensembl"/>
        </authorList>
    </citation>
    <scope>IDENTIFICATION</scope>
</reference>
<dbReference type="PANTHER" id="PTHR24233">
    <property type="entry name" value="P2Y PURINOCEPTOR-RELATED G-PROTEIN COUPLED RECEPTOR"/>
    <property type="match status" value="1"/>
</dbReference>
<dbReference type="CDD" id="cd14982">
    <property type="entry name" value="7tmA_purinoceptor-like"/>
    <property type="match status" value="1"/>
</dbReference>
<evidence type="ECO:0000256" key="9">
    <source>
        <dbReference type="ARBA" id="ARBA00023180"/>
    </source>
</evidence>
<dbReference type="OMA" id="NSTEGPC"/>
<dbReference type="InParanoid" id="A0A672K3E8"/>
<keyword evidence="3 13" id="KW-0812">Transmembrane</keyword>
<dbReference type="InterPro" id="IPR017452">
    <property type="entry name" value="GPCR_Rhodpsn_7TM"/>
</dbReference>
<keyword evidence="5 13" id="KW-0297">G-protein coupled receptor</keyword>
<evidence type="ECO:0000256" key="14">
    <source>
        <dbReference type="SAM" id="Phobius"/>
    </source>
</evidence>
<dbReference type="Ensembl" id="ENSSGRT00000003515.1">
    <property type="protein sequence ID" value="ENSSGRP00000003226.1"/>
    <property type="gene ID" value="ENSSGRG00000002039.1"/>
</dbReference>
<feature type="transmembrane region" description="Helical" evidence="14">
    <location>
        <begin position="193"/>
        <end position="218"/>
    </location>
</feature>
<feature type="transmembrane region" description="Helical" evidence="14">
    <location>
        <begin position="289"/>
        <end position="308"/>
    </location>
</feature>
<comment type="function">
    <text evidence="12">G-protein-coupled receptor of lysophosphatidylserine (LysoPS) that plays different roles in immune response. Acts a damage-sensing receptor that triggers tissue repair upon recognition of dying neutrophils. Mechanistically, apoptotic neutrophils release lysophosphatydilserine that are recognized by type 3 innate lymphoid cells (ILC3s) via GPR34, which activates downstream PI3K-AKT and RAS-ERK signaling pathways leading to STAT3 activation and IL-22 production. Plays an important role in microglial function, controlling morphology and phagocytosis.</text>
</comment>
<protein>
    <recommendedName>
        <fullName evidence="11">Probable G-protein coupled receptor 34</fullName>
    </recommendedName>
</protein>
<feature type="transmembrane region" description="Helical" evidence="14">
    <location>
        <begin position="248"/>
        <end position="269"/>
    </location>
</feature>
<evidence type="ECO:0000256" key="6">
    <source>
        <dbReference type="ARBA" id="ARBA00023136"/>
    </source>
</evidence>
<comment type="subcellular location">
    <subcellularLocation>
        <location evidence="1">Cell membrane</location>
        <topology evidence="1">Multi-pass membrane protein</topology>
    </subcellularLocation>
</comment>
<gene>
    <name evidence="16" type="primary">LOC107579517</name>
</gene>
<name>A0A672K3E8_SINGR</name>
<keyword evidence="17" id="KW-1185">Reference proteome</keyword>
<dbReference type="PRINTS" id="PR01157">
    <property type="entry name" value="P2YPURNOCPTR"/>
</dbReference>
<organism evidence="16 17">
    <name type="scientific">Sinocyclocheilus grahami</name>
    <name type="common">Dianchi golden-line fish</name>
    <name type="synonym">Barbus grahami</name>
    <dbReference type="NCBI Taxonomy" id="75366"/>
    <lineage>
        <taxon>Eukaryota</taxon>
        <taxon>Metazoa</taxon>
        <taxon>Chordata</taxon>
        <taxon>Craniata</taxon>
        <taxon>Vertebrata</taxon>
        <taxon>Euteleostomi</taxon>
        <taxon>Actinopterygii</taxon>
        <taxon>Neopterygii</taxon>
        <taxon>Teleostei</taxon>
        <taxon>Ostariophysi</taxon>
        <taxon>Cypriniformes</taxon>
        <taxon>Cyprinidae</taxon>
        <taxon>Cyprininae</taxon>
        <taxon>Sinocyclocheilus</taxon>
    </lineage>
</organism>
<dbReference type="GO" id="GO:0045028">
    <property type="term" value="F:G protein-coupled purinergic nucleotide receptor activity"/>
    <property type="evidence" value="ECO:0007669"/>
    <property type="project" value="TreeGrafter"/>
</dbReference>
<dbReference type="PROSITE" id="PS00237">
    <property type="entry name" value="G_PROTEIN_RECEP_F1_1"/>
    <property type="match status" value="1"/>
</dbReference>
<comment type="similarity">
    <text evidence="13">Belongs to the G-protein coupled receptor 1 family.</text>
</comment>
<sequence length="349" mass="40226">MIYLFLTIMDQNATNSTEGPCGLSEMPARPFFLCLYTLIFLASLVLNSITIYVYFCKATNQSSITIYLKNLAIADLFVCLCLILRIAKYARTSMELQRIYCNFGAPASYLNMYSSILFMGYIAANRYMKIARPLETHMLQTVRSTRYICIMTWVVLLCSNCAYIAAFVSADKQTSAHSGFDCDSFHNSLLKQIYLALQIICFPLFLCVLVSLILFYWLNVQKLRQAQRTMPDQPGNAKLSKSKRNMQVLMVVFCVCFVPYHLVRLPYVFIKPLLQDCTAKQVFYILKELTVLLTVLNACLDPLIYFVFCKTFRAQLNLQRFFEFTKNVHYNASLLVPHIPQRSAWDKNI</sequence>
<reference evidence="16" key="2">
    <citation type="submission" date="2025-09" db="UniProtKB">
        <authorList>
            <consortium name="Ensembl"/>
        </authorList>
    </citation>
    <scope>IDENTIFICATION</scope>
</reference>
<evidence type="ECO:0000313" key="17">
    <source>
        <dbReference type="Proteomes" id="UP000472262"/>
    </source>
</evidence>
<dbReference type="PROSITE" id="PS50262">
    <property type="entry name" value="G_PROTEIN_RECEP_F1_2"/>
    <property type="match status" value="1"/>
</dbReference>
<evidence type="ECO:0000256" key="4">
    <source>
        <dbReference type="ARBA" id="ARBA00022989"/>
    </source>
</evidence>
<keyword evidence="8 13" id="KW-0675">Receptor</keyword>
<dbReference type="AlphaFoldDB" id="A0A672K3E8"/>
<dbReference type="Proteomes" id="UP000472262">
    <property type="component" value="Unassembled WGS sequence"/>
</dbReference>
<evidence type="ECO:0000259" key="15">
    <source>
        <dbReference type="PROSITE" id="PS50262"/>
    </source>
</evidence>
<feature type="transmembrane region" description="Helical" evidence="14">
    <location>
        <begin position="145"/>
        <end position="168"/>
    </location>
</feature>
<proteinExistence type="inferred from homology"/>
<dbReference type="SUPFAM" id="SSF81321">
    <property type="entry name" value="Family A G protein-coupled receptor-like"/>
    <property type="match status" value="1"/>
</dbReference>
<keyword evidence="4 14" id="KW-1133">Transmembrane helix</keyword>
<evidence type="ECO:0000256" key="10">
    <source>
        <dbReference type="ARBA" id="ARBA00023224"/>
    </source>
</evidence>
<keyword evidence="9" id="KW-0325">Glycoprotein</keyword>
<evidence type="ECO:0000256" key="3">
    <source>
        <dbReference type="ARBA" id="ARBA00022692"/>
    </source>
</evidence>
<dbReference type="GO" id="GO:0005886">
    <property type="term" value="C:plasma membrane"/>
    <property type="evidence" value="ECO:0007669"/>
    <property type="project" value="UniProtKB-SubCell"/>
</dbReference>
<dbReference type="PANTHER" id="PTHR24233:SF11">
    <property type="entry name" value="P2Y PURINOCEPTOR 14-LIKE"/>
    <property type="match status" value="1"/>
</dbReference>